<dbReference type="CDD" id="cd16344">
    <property type="entry name" value="LMWPAP"/>
    <property type="match status" value="1"/>
</dbReference>
<dbReference type="EMBL" id="MCHY01000009">
    <property type="protein sequence ID" value="RKD23053.1"/>
    <property type="molecule type" value="Genomic_DNA"/>
</dbReference>
<dbReference type="InterPro" id="IPR036196">
    <property type="entry name" value="Ptyr_pPase_sf"/>
</dbReference>
<evidence type="ECO:0000256" key="3">
    <source>
        <dbReference type="ARBA" id="ARBA00022912"/>
    </source>
</evidence>
<dbReference type="GO" id="GO:0004725">
    <property type="term" value="F:protein tyrosine phosphatase activity"/>
    <property type="evidence" value="ECO:0007669"/>
    <property type="project" value="InterPro"/>
</dbReference>
<evidence type="ECO:0000313" key="7">
    <source>
        <dbReference type="Proteomes" id="UP000284219"/>
    </source>
</evidence>
<keyword evidence="7" id="KW-1185">Reference proteome</keyword>
<dbReference type="Proteomes" id="UP000284219">
    <property type="component" value="Unassembled WGS sequence"/>
</dbReference>
<dbReference type="AlphaFoldDB" id="A0A419SH04"/>
<feature type="domain" description="Phosphotyrosine protein phosphatase I" evidence="5">
    <location>
        <begin position="1"/>
        <end position="145"/>
    </location>
</feature>
<dbReference type="PRINTS" id="PR00719">
    <property type="entry name" value="LMWPTPASE"/>
</dbReference>
<evidence type="ECO:0000256" key="4">
    <source>
        <dbReference type="PIRSR" id="PIRSR617867-1"/>
    </source>
</evidence>
<comment type="similarity">
    <text evidence="1">Belongs to the low molecular weight phosphotyrosine protein phosphatase family.</text>
</comment>
<evidence type="ECO:0000313" key="6">
    <source>
        <dbReference type="EMBL" id="RKD23053.1"/>
    </source>
</evidence>
<dbReference type="SMART" id="SM00226">
    <property type="entry name" value="LMWPc"/>
    <property type="match status" value="1"/>
</dbReference>
<organism evidence="6 7">
    <name type="scientific">Ammoniphilus oxalaticus</name>
    <dbReference type="NCBI Taxonomy" id="66863"/>
    <lineage>
        <taxon>Bacteria</taxon>
        <taxon>Bacillati</taxon>
        <taxon>Bacillota</taxon>
        <taxon>Bacilli</taxon>
        <taxon>Bacillales</taxon>
        <taxon>Paenibacillaceae</taxon>
        <taxon>Aneurinibacillus group</taxon>
        <taxon>Ammoniphilus</taxon>
    </lineage>
</organism>
<dbReference type="OrthoDB" id="9784339at2"/>
<dbReference type="PANTHER" id="PTHR11717:SF31">
    <property type="entry name" value="LOW MOLECULAR WEIGHT PROTEIN-TYROSINE-PHOSPHATASE ETP-RELATED"/>
    <property type="match status" value="1"/>
</dbReference>
<dbReference type="PANTHER" id="PTHR11717">
    <property type="entry name" value="LOW MOLECULAR WEIGHT PROTEIN TYROSINE PHOSPHATASE"/>
    <property type="match status" value="1"/>
</dbReference>
<keyword evidence="2" id="KW-0378">Hydrolase</keyword>
<comment type="caution">
    <text evidence="6">The sequence shown here is derived from an EMBL/GenBank/DDBJ whole genome shotgun (WGS) entry which is preliminary data.</text>
</comment>
<feature type="active site" description="Proton donor" evidence="4">
    <location>
        <position position="119"/>
    </location>
</feature>
<dbReference type="SUPFAM" id="SSF52788">
    <property type="entry name" value="Phosphotyrosine protein phosphatases I"/>
    <property type="match status" value="1"/>
</dbReference>
<evidence type="ECO:0000256" key="1">
    <source>
        <dbReference type="ARBA" id="ARBA00011063"/>
    </source>
</evidence>
<dbReference type="InterPro" id="IPR023485">
    <property type="entry name" value="Ptyr_pPase"/>
</dbReference>
<feature type="active site" description="Nucleophile" evidence="4">
    <location>
        <position position="13"/>
    </location>
</feature>
<protein>
    <recommendedName>
        <fullName evidence="5">Phosphotyrosine protein phosphatase I domain-containing protein</fullName>
    </recommendedName>
</protein>
<dbReference type="RefSeq" id="WP_120190543.1">
    <property type="nucleotide sequence ID" value="NZ_MCHY01000009.1"/>
</dbReference>
<dbReference type="Gene3D" id="3.40.50.2300">
    <property type="match status" value="1"/>
</dbReference>
<evidence type="ECO:0000256" key="2">
    <source>
        <dbReference type="ARBA" id="ARBA00022801"/>
    </source>
</evidence>
<sequence>MKILFVCTGNTCRSPMAEGLLKQMVQTEQIKIEVQSAGIATFVGAPLADHTDTILKERGFTLEHQSQPVTDELLRWADLILTMTGGHKNAIGQRHPHALDKVFTLKEYIGASGNQDIVDPYGGPLEAYRATEQELVETLRHVLRKLAEN</sequence>
<dbReference type="Pfam" id="PF01451">
    <property type="entry name" value="LMWPc"/>
    <property type="match status" value="1"/>
</dbReference>
<evidence type="ECO:0000259" key="5">
    <source>
        <dbReference type="SMART" id="SM00226"/>
    </source>
</evidence>
<dbReference type="InterPro" id="IPR050438">
    <property type="entry name" value="LMW_PTPase"/>
</dbReference>
<feature type="active site" description="Nucleophile" evidence="4">
    <location>
        <position position="7"/>
    </location>
</feature>
<name>A0A419SH04_9BACL</name>
<accession>A0A419SH04</accession>
<dbReference type="InterPro" id="IPR017867">
    <property type="entry name" value="Tyr_phospatase_low_mol_wt"/>
</dbReference>
<reference evidence="6 7" key="1">
    <citation type="submission" date="2016-08" db="EMBL/GenBank/DDBJ databases">
        <title>Novel Firmicute Genomes.</title>
        <authorList>
            <person name="Poppleton D.I."/>
            <person name="Gribaldo S."/>
        </authorList>
    </citation>
    <scope>NUCLEOTIDE SEQUENCE [LARGE SCALE GENOMIC DNA]</scope>
    <source>
        <strain evidence="6 7">RAOx-1</strain>
    </source>
</reference>
<proteinExistence type="inferred from homology"/>
<gene>
    <name evidence="6" type="ORF">BEP19_12570</name>
</gene>
<keyword evidence="3" id="KW-0904">Protein phosphatase</keyword>